<evidence type="ECO:0000256" key="2">
    <source>
        <dbReference type="ARBA" id="ARBA00004514"/>
    </source>
</evidence>
<dbReference type="PANTHER" id="PTHR23055:SF57">
    <property type="entry name" value="NEURON-SPECIFIC CALCIUM-BINDING PROTEIN HIPPOCALCIN"/>
    <property type="match status" value="1"/>
</dbReference>
<evidence type="ECO:0000256" key="9">
    <source>
        <dbReference type="SAM" id="MobiDB-lite"/>
    </source>
</evidence>
<comment type="subcellular location">
    <subcellularLocation>
        <location evidence="2">Cytoplasm</location>
        <location evidence="2">Cytosol</location>
    </subcellularLocation>
    <subcellularLocation>
        <location evidence="1">Membrane</location>
        <topology evidence="1">Peripheral membrane protein</topology>
    </subcellularLocation>
</comment>
<accession>A0A6G0HTA0</accession>
<name>A0A6G0HTA0_LARCR</name>
<proteinExistence type="inferred from homology"/>
<feature type="compositionally biased region" description="Basic and acidic residues" evidence="9">
    <location>
        <begin position="35"/>
        <end position="56"/>
    </location>
</feature>
<dbReference type="GO" id="GO:0005829">
    <property type="term" value="C:cytosol"/>
    <property type="evidence" value="ECO:0007669"/>
    <property type="project" value="UniProtKB-SubCell"/>
</dbReference>
<keyword evidence="4" id="KW-0963">Cytoplasm</keyword>
<evidence type="ECO:0000313" key="10">
    <source>
        <dbReference type="EMBL" id="KAE8282242.1"/>
    </source>
</evidence>
<evidence type="ECO:0000256" key="6">
    <source>
        <dbReference type="ARBA" id="ARBA00022737"/>
    </source>
</evidence>
<dbReference type="PANTHER" id="PTHR23055">
    <property type="entry name" value="CALCIUM BINDING PROTEINS"/>
    <property type="match status" value="1"/>
</dbReference>
<keyword evidence="8" id="KW-0449">Lipoprotein</keyword>
<reference evidence="10 11" key="1">
    <citation type="submission" date="2019-07" db="EMBL/GenBank/DDBJ databases">
        <title>Chromosome genome assembly for large yellow croaker.</title>
        <authorList>
            <person name="Xiao S."/>
        </authorList>
    </citation>
    <scope>NUCLEOTIDE SEQUENCE [LARGE SCALE GENOMIC DNA]</scope>
    <source>
        <strain evidence="10">JMULYC20181020</strain>
        <tissue evidence="10">Muscle</tissue>
    </source>
</reference>
<dbReference type="Gene3D" id="1.10.238.10">
    <property type="entry name" value="EF-hand"/>
    <property type="match status" value="1"/>
</dbReference>
<keyword evidence="5" id="KW-0519">Myristate</keyword>
<dbReference type="InterPro" id="IPR011992">
    <property type="entry name" value="EF-hand-dom_pair"/>
</dbReference>
<dbReference type="GO" id="GO:0005509">
    <property type="term" value="F:calcium ion binding"/>
    <property type="evidence" value="ECO:0007669"/>
    <property type="project" value="InterPro"/>
</dbReference>
<feature type="region of interest" description="Disordered" evidence="9">
    <location>
        <begin position="1"/>
        <end position="56"/>
    </location>
</feature>
<protein>
    <submittedName>
        <fullName evidence="10">Hippocalcin-like protein 1 Protein Rem-1</fullName>
    </submittedName>
</protein>
<organism evidence="10 11">
    <name type="scientific">Larimichthys crocea</name>
    <name type="common">Large yellow croaker</name>
    <name type="synonym">Pseudosciaena crocea</name>
    <dbReference type="NCBI Taxonomy" id="215358"/>
    <lineage>
        <taxon>Eukaryota</taxon>
        <taxon>Metazoa</taxon>
        <taxon>Chordata</taxon>
        <taxon>Craniata</taxon>
        <taxon>Vertebrata</taxon>
        <taxon>Euteleostomi</taxon>
        <taxon>Actinopterygii</taxon>
        <taxon>Neopterygii</taxon>
        <taxon>Teleostei</taxon>
        <taxon>Neoteleostei</taxon>
        <taxon>Acanthomorphata</taxon>
        <taxon>Eupercaria</taxon>
        <taxon>Sciaenidae</taxon>
        <taxon>Larimichthys</taxon>
    </lineage>
</organism>
<comment type="caution">
    <text evidence="10">The sequence shown here is derived from an EMBL/GenBank/DDBJ whole genome shotgun (WGS) entry which is preliminary data.</text>
</comment>
<sequence>MQRNTTAARLRKTRESATTALNPGSEEGKCQQYTKHKEESEGKERRRGEHQKKERTEHLLHRLSCTGAGVPSSSTPQTLHRLYRGCERRPDSCYCHCCRQGNEESCPVAMGKQNSKLRPEMLQDLRENTEFSDHELQEWYKGFLKDCPSGTLNVEEFKKIYANFFPYGDASKFAEHVFRTFDTNWRWDDRLPGVHHRLERDVTGESWSRN</sequence>
<dbReference type="EMBL" id="REGW02000019">
    <property type="protein sequence ID" value="KAE8282242.1"/>
    <property type="molecule type" value="Genomic_DNA"/>
</dbReference>
<dbReference type="SUPFAM" id="SSF47473">
    <property type="entry name" value="EF-hand"/>
    <property type="match status" value="1"/>
</dbReference>
<dbReference type="GO" id="GO:0016020">
    <property type="term" value="C:membrane"/>
    <property type="evidence" value="ECO:0007669"/>
    <property type="project" value="UniProtKB-SubCell"/>
</dbReference>
<evidence type="ECO:0000256" key="5">
    <source>
        <dbReference type="ARBA" id="ARBA00022707"/>
    </source>
</evidence>
<dbReference type="InterPro" id="IPR028846">
    <property type="entry name" value="Recoverin"/>
</dbReference>
<dbReference type="AlphaFoldDB" id="A0A6G0HTA0"/>
<keyword evidence="6" id="KW-0677">Repeat</keyword>
<keyword evidence="11" id="KW-1185">Reference proteome</keyword>
<evidence type="ECO:0000256" key="3">
    <source>
        <dbReference type="ARBA" id="ARBA00006049"/>
    </source>
</evidence>
<evidence type="ECO:0000256" key="4">
    <source>
        <dbReference type="ARBA" id="ARBA00022490"/>
    </source>
</evidence>
<gene>
    <name evidence="10" type="ORF">D5F01_LYC19641</name>
</gene>
<comment type="similarity">
    <text evidence="3">Belongs to the recoverin family.</text>
</comment>
<keyword evidence="7" id="KW-0472">Membrane</keyword>
<evidence type="ECO:0000256" key="1">
    <source>
        <dbReference type="ARBA" id="ARBA00004170"/>
    </source>
</evidence>
<evidence type="ECO:0000313" key="11">
    <source>
        <dbReference type="Proteomes" id="UP000424527"/>
    </source>
</evidence>
<dbReference type="Proteomes" id="UP000424527">
    <property type="component" value="Unassembled WGS sequence"/>
</dbReference>
<evidence type="ECO:0000256" key="8">
    <source>
        <dbReference type="ARBA" id="ARBA00023288"/>
    </source>
</evidence>
<dbReference type="PRINTS" id="PR00450">
    <property type="entry name" value="RECOVERIN"/>
</dbReference>
<evidence type="ECO:0000256" key="7">
    <source>
        <dbReference type="ARBA" id="ARBA00023136"/>
    </source>
</evidence>